<protein>
    <submittedName>
        <fullName evidence="2">Uncharacterized protein</fullName>
    </submittedName>
</protein>
<evidence type="ECO:0000313" key="2">
    <source>
        <dbReference type="EMBL" id="TNN61470.1"/>
    </source>
</evidence>
<feature type="region of interest" description="Disordered" evidence="1">
    <location>
        <begin position="48"/>
        <end position="106"/>
    </location>
</feature>
<reference evidence="2 3" key="1">
    <citation type="submission" date="2019-03" db="EMBL/GenBank/DDBJ databases">
        <title>First draft genome of Liparis tanakae, snailfish: a comprehensive survey of snailfish specific genes.</title>
        <authorList>
            <person name="Kim W."/>
            <person name="Song I."/>
            <person name="Jeong J.-H."/>
            <person name="Kim D."/>
            <person name="Kim S."/>
            <person name="Ryu S."/>
            <person name="Song J.Y."/>
            <person name="Lee S.K."/>
        </authorList>
    </citation>
    <scope>NUCLEOTIDE SEQUENCE [LARGE SCALE GENOMIC DNA]</scope>
    <source>
        <tissue evidence="2">Muscle</tissue>
    </source>
</reference>
<gene>
    <name evidence="2" type="ORF">EYF80_028349</name>
</gene>
<evidence type="ECO:0000313" key="3">
    <source>
        <dbReference type="Proteomes" id="UP000314294"/>
    </source>
</evidence>
<feature type="compositionally biased region" description="Polar residues" evidence="1">
    <location>
        <begin position="97"/>
        <end position="106"/>
    </location>
</feature>
<dbReference type="Proteomes" id="UP000314294">
    <property type="component" value="Unassembled WGS sequence"/>
</dbReference>
<proteinExistence type="predicted"/>
<name>A0A4Z2H7J7_9TELE</name>
<comment type="caution">
    <text evidence="2">The sequence shown here is derived from an EMBL/GenBank/DDBJ whole genome shotgun (WGS) entry which is preliminary data.</text>
</comment>
<keyword evidence="3" id="KW-1185">Reference proteome</keyword>
<dbReference type="AlphaFoldDB" id="A0A4Z2H7J7"/>
<dbReference type="EMBL" id="SRLO01000315">
    <property type="protein sequence ID" value="TNN61470.1"/>
    <property type="molecule type" value="Genomic_DNA"/>
</dbReference>
<accession>A0A4Z2H7J7</accession>
<sequence length="106" mass="11788">MSVAGGNLVTPFETTLMAPYHRWLAKRRLSSPRDRCRGVTFQQGARSWPQMLPGDRRPFPGRALASVPPQERRELGSTGSCIKDKAVKGKCSRAPQRLQQQPSLGE</sequence>
<organism evidence="2 3">
    <name type="scientific">Liparis tanakae</name>
    <name type="common">Tanaka's snailfish</name>
    <dbReference type="NCBI Taxonomy" id="230148"/>
    <lineage>
        <taxon>Eukaryota</taxon>
        <taxon>Metazoa</taxon>
        <taxon>Chordata</taxon>
        <taxon>Craniata</taxon>
        <taxon>Vertebrata</taxon>
        <taxon>Euteleostomi</taxon>
        <taxon>Actinopterygii</taxon>
        <taxon>Neopterygii</taxon>
        <taxon>Teleostei</taxon>
        <taxon>Neoteleostei</taxon>
        <taxon>Acanthomorphata</taxon>
        <taxon>Eupercaria</taxon>
        <taxon>Perciformes</taxon>
        <taxon>Cottioidei</taxon>
        <taxon>Cottales</taxon>
        <taxon>Liparidae</taxon>
        <taxon>Liparis</taxon>
    </lineage>
</organism>
<evidence type="ECO:0000256" key="1">
    <source>
        <dbReference type="SAM" id="MobiDB-lite"/>
    </source>
</evidence>